<protein>
    <recommendedName>
        <fullName evidence="1">FlgD/Vpr Ig-like domain-containing protein</fullName>
    </recommendedName>
</protein>
<dbReference type="InterPro" id="IPR025965">
    <property type="entry name" value="FlgD/Vpr_Ig-like"/>
</dbReference>
<dbReference type="AlphaFoldDB" id="A0A538SEB7"/>
<name>A0A538SEB7_UNCEI</name>
<gene>
    <name evidence="2" type="ORF">E6K73_09405</name>
</gene>
<dbReference type="EMBL" id="VBOT01000117">
    <property type="protein sequence ID" value="TMQ49722.1"/>
    <property type="molecule type" value="Genomic_DNA"/>
</dbReference>
<dbReference type="Gene3D" id="2.60.40.4070">
    <property type="match status" value="1"/>
</dbReference>
<evidence type="ECO:0000313" key="2">
    <source>
        <dbReference type="EMBL" id="TMQ49722.1"/>
    </source>
</evidence>
<evidence type="ECO:0000259" key="1">
    <source>
        <dbReference type="Pfam" id="PF13860"/>
    </source>
</evidence>
<comment type="caution">
    <text evidence="2">The sequence shown here is derived from an EMBL/GenBank/DDBJ whole genome shotgun (WGS) entry which is preliminary data.</text>
</comment>
<evidence type="ECO:0000313" key="3">
    <source>
        <dbReference type="Proteomes" id="UP000320184"/>
    </source>
</evidence>
<dbReference type="Proteomes" id="UP000320184">
    <property type="component" value="Unassembled WGS sequence"/>
</dbReference>
<proteinExistence type="predicted"/>
<feature type="domain" description="FlgD/Vpr Ig-like" evidence="1">
    <location>
        <begin position="105"/>
        <end position="167"/>
    </location>
</feature>
<reference evidence="2 3" key="1">
    <citation type="journal article" date="2019" name="Nat. Microbiol.">
        <title>Mediterranean grassland soil C-N compound turnover is dependent on rainfall and depth, and is mediated by genomically divergent microorganisms.</title>
        <authorList>
            <person name="Diamond S."/>
            <person name="Andeer P.F."/>
            <person name="Li Z."/>
            <person name="Crits-Christoph A."/>
            <person name="Burstein D."/>
            <person name="Anantharaman K."/>
            <person name="Lane K.R."/>
            <person name="Thomas B.C."/>
            <person name="Pan C."/>
            <person name="Northen T.R."/>
            <person name="Banfield J.F."/>
        </authorList>
    </citation>
    <scope>NUCLEOTIDE SEQUENCE [LARGE SCALE GENOMIC DNA]</scope>
    <source>
        <strain evidence="2">WS_3</strain>
    </source>
</reference>
<sequence length="184" mass="19903">MFNGTPNDVRSFKNSTGATFPLLMNGASEIGGNLYTLYGDRDNWVVVNKQGICRLNMDENLDYPSRYQLDVIRSCVDSLVSNLSAAPDPAAHSYQLETTPNPFGSRTTITFSNPSGSARPARVTIHDLAGRRVAMLWDGAAEPGLTRVDWDGRVSGGAPAAPGIYVVRSDVGGEALARRVVRMR</sequence>
<dbReference type="Pfam" id="PF13860">
    <property type="entry name" value="FlgD_ig"/>
    <property type="match status" value="1"/>
</dbReference>
<accession>A0A538SEB7</accession>
<organism evidence="2 3">
    <name type="scientific">Eiseniibacteriota bacterium</name>
    <dbReference type="NCBI Taxonomy" id="2212470"/>
    <lineage>
        <taxon>Bacteria</taxon>
        <taxon>Candidatus Eiseniibacteriota</taxon>
    </lineage>
</organism>